<dbReference type="GO" id="GO:0004783">
    <property type="term" value="F:sulfite reductase (NADPH) activity"/>
    <property type="evidence" value="ECO:0007669"/>
    <property type="project" value="TreeGrafter"/>
</dbReference>
<dbReference type="Gene3D" id="3.40.50.360">
    <property type="match status" value="1"/>
</dbReference>
<gene>
    <name evidence="4" type="ORF">EANT1437_LOCUS4981</name>
</gene>
<organism evidence="4">
    <name type="scientific">Eucampia antarctica</name>
    <dbReference type="NCBI Taxonomy" id="49252"/>
    <lineage>
        <taxon>Eukaryota</taxon>
        <taxon>Sar</taxon>
        <taxon>Stramenopiles</taxon>
        <taxon>Ochrophyta</taxon>
        <taxon>Bacillariophyta</taxon>
        <taxon>Mediophyceae</taxon>
        <taxon>Biddulphiophycidae</taxon>
        <taxon>Hemiaulales</taxon>
        <taxon>Hemiaulaceae</taxon>
        <taxon>Eucampia</taxon>
    </lineage>
</organism>
<dbReference type="GO" id="GO:0010181">
    <property type="term" value="F:FMN binding"/>
    <property type="evidence" value="ECO:0007669"/>
    <property type="project" value="InterPro"/>
</dbReference>
<proteinExistence type="predicted"/>
<feature type="domain" description="Flavodoxin-like" evidence="3">
    <location>
        <begin position="12"/>
        <end position="174"/>
    </location>
</feature>
<dbReference type="PRINTS" id="PR00369">
    <property type="entry name" value="FLAVODOXIN"/>
</dbReference>
<keyword evidence="2" id="KW-0812">Transmembrane</keyword>
<dbReference type="InterPro" id="IPR001094">
    <property type="entry name" value="Flavdoxin-like"/>
</dbReference>
<dbReference type="Pfam" id="PF00258">
    <property type="entry name" value="Flavodoxin_1"/>
    <property type="match status" value="1"/>
</dbReference>
<dbReference type="PANTHER" id="PTHR19384">
    <property type="entry name" value="NITRIC OXIDE SYNTHASE-RELATED"/>
    <property type="match status" value="1"/>
</dbReference>
<evidence type="ECO:0000256" key="2">
    <source>
        <dbReference type="SAM" id="Phobius"/>
    </source>
</evidence>
<protein>
    <recommendedName>
        <fullName evidence="3">Flavodoxin-like domain-containing protein</fullName>
    </recommendedName>
</protein>
<keyword evidence="1" id="KW-0285">Flavoprotein</keyword>
<evidence type="ECO:0000313" key="4">
    <source>
        <dbReference type="EMBL" id="CAD9663859.1"/>
    </source>
</evidence>
<evidence type="ECO:0000256" key="1">
    <source>
        <dbReference type="ARBA" id="ARBA00022630"/>
    </source>
</evidence>
<dbReference type="InterPro" id="IPR008254">
    <property type="entry name" value="Flavodoxin/NO_synth"/>
</dbReference>
<accession>A0A7S2W3I4</accession>
<sequence length="247" mass="27018">MSSSSTTRSEEILVLYGSQTGNSEYAASTLANDAPDKLSNSSVSVTARHMQLDDFIEMERVKWPRLVVIVTSSYGVGQAPLGCYEFRKMCDAILTRQGNGASEEINGLLSGVTYAMIGLGDSKYLTFFQNPTQIDKAMTIAGAKRVGPLGKADASGTGNEEQSEIILRWTTEIWSELKDVLHTAPTDETAKILDGVRRRTAEFCSQVLEDWNGADDNDMNQTGFSKMIMIAIPVLIAIIVMMILNSR</sequence>
<dbReference type="PANTHER" id="PTHR19384:SF109">
    <property type="entry name" value="SULFITE REDUCTASE [NADPH] FLAVOPROTEIN COMPONENT"/>
    <property type="match status" value="1"/>
</dbReference>
<name>A0A7S2W3I4_9STRA</name>
<dbReference type="EMBL" id="HBHI01009655">
    <property type="protein sequence ID" value="CAD9663859.1"/>
    <property type="molecule type" value="Transcribed_RNA"/>
</dbReference>
<dbReference type="GO" id="GO:0005829">
    <property type="term" value="C:cytosol"/>
    <property type="evidence" value="ECO:0007669"/>
    <property type="project" value="TreeGrafter"/>
</dbReference>
<dbReference type="GO" id="GO:0050660">
    <property type="term" value="F:flavin adenine dinucleotide binding"/>
    <property type="evidence" value="ECO:0007669"/>
    <property type="project" value="TreeGrafter"/>
</dbReference>
<dbReference type="PROSITE" id="PS50902">
    <property type="entry name" value="FLAVODOXIN_LIKE"/>
    <property type="match status" value="1"/>
</dbReference>
<evidence type="ECO:0000259" key="3">
    <source>
        <dbReference type="PROSITE" id="PS50902"/>
    </source>
</evidence>
<dbReference type="InterPro" id="IPR029039">
    <property type="entry name" value="Flavoprotein-like_sf"/>
</dbReference>
<keyword evidence="2" id="KW-0472">Membrane</keyword>
<dbReference type="AlphaFoldDB" id="A0A7S2W3I4"/>
<dbReference type="SUPFAM" id="SSF52218">
    <property type="entry name" value="Flavoproteins"/>
    <property type="match status" value="1"/>
</dbReference>
<keyword evidence="2" id="KW-1133">Transmembrane helix</keyword>
<feature type="transmembrane region" description="Helical" evidence="2">
    <location>
        <begin position="227"/>
        <end position="244"/>
    </location>
</feature>
<reference evidence="4" key="1">
    <citation type="submission" date="2021-01" db="EMBL/GenBank/DDBJ databases">
        <authorList>
            <person name="Corre E."/>
            <person name="Pelletier E."/>
            <person name="Niang G."/>
            <person name="Scheremetjew M."/>
            <person name="Finn R."/>
            <person name="Kale V."/>
            <person name="Holt S."/>
            <person name="Cochrane G."/>
            <person name="Meng A."/>
            <person name="Brown T."/>
            <person name="Cohen L."/>
        </authorList>
    </citation>
    <scope>NUCLEOTIDE SEQUENCE</scope>
    <source>
        <strain evidence="4">CCMP1452</strain>
    </source>
</reference>